<protein>
    <submittedName>
        <fullName evidence="6">Beta-mannosidase</fullName>
    </submittedName>
</protein>
<sequence length="262" mass="29567">MGHLYWQLNDVWAAPTWSTIDASGQWKIAHYLAIRGTASITHPIGRAIVSRVRNRVLINWAPPINPLEDDQIRLSVVCSPVLSFTLHPKVLFQSTDNLGPWRPNGCPLQVTNFTVEWLLSKCSSGVLTTILENAMIQTKDTMVLLTPKEMAHLWPVAAGSIKVTSVRRVNASSPEVQNPPFRWNQAFKVHLRAKSPELFVWLVIDPYLNLDGWFSSNAFNMLTCGKRVLFYFVQGRTAVSEKQLQKAIRVYTLASIASDRRS</sequence>
<keyword evidence="5" id="KW-1185">Reference proteome</keyword>
<organism evidence="6">
    <name type="scientific">Hydatigena taeniaeformis</name>
    <name type="common">Feline tapeworm</name>
    <name type="synonym">Taenia taeniaeformis</name>
    <dbReference type="NCBI Taxonomy" id="6205"/>
    <lineage>
        <taxon>Eukaryota</taxon>
        <taxon>Metazoa</taxon>
        <taxon>Spiralia</taxon>
        <taxon>Lophotrochozoa</taxon>
        <taxon>Platyhelminthes</taxon>
        <taxon>Cestoda</taxon>
        <taxon>Eucestoda</taxon>
        <taxon>Cyclophyllidea</taxon>
        <taxon>Taeniidae</taxon>
        <taxon>Hydatigera</taxon>
    </lineage>
</organism>
<dbReference type="Proteomes" id="UP000274429">
    <property type="component" value="Unassembled WGS sequence"/>
</dbReference>
<evidence type="ECO:0000313" key="5">
    <source>
        <dbReference type="Proteomes" id="UP000274429"/>
    </source>
</evidence>
<dbReference type="GO" id="GO:0004567">
    <property type="term" value="F:beta-mannosidase activity"/>
    <property type="evidence" value="ECO:0007669"/>
    <property type="project" value="TreeGrafter"/>
</dbReference>
<gene>
    <name evidence="4" type="ORF">TTAC_LOCUS1603</name>
</gene>
<dbReference type="AlphaFoldDB" id="A0A0R3WLH8"/>
<reference evidence="6" key="1">
    <citation type="submission" date="2017-02" db="UniProtKB">
        <authorList>
            <consortium name="WormBaseParasite"/>
        </authorList>
    </citation>
    <scope>IDENTIFICATION</scope>
</reference>
<dbReference type="OrthoDB" id="2866996at2759"/>
<keyword evidence="2" id="KW-0378">Hydrolase</keyword>
<dbReference type="InterPro" id="IPR017853">
    <property type="entry name" value="GH"/>
</dbReference>
<dbReference type="InterPro" id="IPR041625">
    <property type="entry name" value="Beta-mannosidase_Ig"/>
</dbReference>
<evidence type="ECO:0000313" key="4">
    <source>
        <dbReference type="EMBL" id="VDM18274.1"/>
    </source>
</evidence>
<dbReference type="Gene3D" id="3.20.20.80">
    <property type="entry name" value="Glycosidases"/>
    <property type="match status" value="1"/>
</dbReference>
<keyword evidence="2" id="KW-0326">Glycosidase</keyword>
<evidence type="ECO:0000259" key="3">
    <source>
        <dbReference type="Pfam" id="PF17753"/>
    </source>
</evidence>
<dbReference type="InterPro" id="IPR013783">
    <property type="entry name" value="Ig-like_fold"/>
</dbReference>
<dbReference type="PANTHER" id="PTHR43730">
    <property type="entry name" value="BETA-MANNOSIDASE"/>
    <property type="match status" value="1"/>
</dbReference>
<proteinExistence type="inferred from homology"/>
<dbReference type="Pfam" id="PF17753">
    <property type="entry name" value="Ig_mannosidase"/>
    <property type="match status" value="1"/>
</dbReference>
<accession>A0A0R3WLH8</accession>
<reference evidence="4 5" key="2">
    <citation type="submission" date="2018-11" db="EMBL/GenBank/DDBJ databases">
        <authorList>
            <consortium name="Pathogen Informatics"/>
        </authorList>
    </citation>
    <scope>NUCLEOTIDE SEQUENCE [LARGE SCALE GENOMIC DNA]</scope>
</reference>
<evidence type="ECO:0000313" key="6">
    <source>
        <dbReference type="WBParaSite" id="TTAC_0000161601-mRNA-1"/>
    </source>
</evidence>
<comment type="similarity">
    <text evidence="1">Belongs to the glycosyl hydrolase 2 family.</text>
</comment>
<dbReference type="InterPro" id="IPR050887">
    <property type="entry name" value="Beta-mannosidase_GH2"/>
</dbReference>
<name>A0A0R3WLH8_HYDTA</name>
<dbReference type="GO" id="GO:0006516">
    <property type="term" value="P:glycoprotein catabolic process"/>
    <property type="evidence" value="ECO:0007669"/>
    <property type="project" value="TreeGrafter"/>
</dbReference>
<dbReference type="EMBL" id="UYWX01000398">
    <property type="protein sequence ID" value="VDM18274.1"/>
    <property type="molecule type" value="Genomic_DNA"/>
</dbReference>
<dbReference type="WBParaSite" id="TTAC_0000161601-mRNA-1">
    <property type="protein sequence ID" value="TTAC_0000161601-mRNA-1"/>
    <property type="gene ID" value="TTAC_0000161601"/>
</dbReference>
<evidence type="ECO:0000256" key="1">
    <source>
        <dbReference type="ARBA" id="ARBA00007401"/>
    </source>
</evidence>
<dbReference type="PANTHER" id="PTHR43730:SF1">
    <property type="entry name" value="BETA-MANNOSIDASE"/>
    <property type="match status" value="1"/>
</dbReference>
<dbReference type="Gene3D" id="2.60.40.10">
    <property type="entry name" value="Immunoglobulins"/>
    <property type="match status" value="1"/>
</dbReference>
<evidence type="ECO:0000256" key="2">
    <source>
        <dbReference type="ARBA" id="ARBA00023295"/>
    </source>
</evidence>
<feature type="domain" description="Beta-mannosidase Ig-fold" evidence="3">
    <location>
        <begin position="174"/>
        <end position="255"/>
    </location>
</feature>
<dbReference type="STRING" id="6205.A0A0R3WLH8"/>
<dbReference type="SUPFAM" id="SSF51445">
    <property type="entry name" value="(Trans)glycosidases"/>
    <property type="match status" value="1"/>
</dbReference>